<dbReference type="EMBL" id="QXFU01003343">
    <property type="protein sequence ID" value="KAE8976163.1"/>
    <property type="molecule type" value="Genomic_DNA"/>
</dbReference>
<accession>A0A6A3I570</accession>
<proteinExistence type="predicted"/>
<evidence type="ECO:0000313" key="1">
    <source>
        <dbReference type="EMBL" id="KAE8976163.1"/>
    </source>
</evidence>
<keyword evidence="5" id="KW-1185">Reference proteome</keyword>
<dbReference type="Proteomes" id="UP000429607">
    <property type="component" value="Unassembled WGS sequence"/>
</dbReference>
<reference evidence="4 6" key="1">
    <citation type="submission" date="2018-09" db="EMBL/GenBank/DDBJ databases">
        <title>Genomic investigation of the strawberry pathogen Phytophthora fragariae indicates pathogenicity is determined by transcriptional variation in three key races.</title>
        <authorList>
            <person name="Adams T.M."/>
            <person name="Armitage A.D."/>
            <person name="Sobczyk M.K."/>
            <person name="Bates H.J."/>
            <person name="Dunwell J.M."/>
            <person name="Nellist C.F."/>
            <person name="Harrison R.J."/>
        </authorList>
    </citation>
    <scope>NUCLEOTIDE SEQUENCE [LARGE SCALE GENOMIC DNA]</scope>
    <source>
        <strain evidence="2 4">SCRP249</strain>
        <strain evidence="1 6">SCRP324</strain>
        <strain evidence="3 5">SCRP333</strain>
    </source>
</reference>
<name>A0A6A3I570_9STRA</name>
<evidence type="ECO:0000313" key="2">
    <source>
        <dbReference type="EMBL" id="KAE8977300.1"/>
    </source>
</evidence>
<evidence type="ECO:0000313" key="3">
    <source>
        <dbReference type="EMBL" id="KAE9297777.1"/>
    </source>
</evidence>
<gene>
    <name evidence="2" type="ORF">PR001_g25167</name>
    <name evidence="1" type="ORF">PR002_g25388</name>
    <name evidence="3" type="ORF">PR003_g23407</name>
</gene>
<dbReference type="AlphaFoldDB" id="A0A6A3I570"/>
<comment type="caution">
    <text evidence="2">The sequence shown here is derived from an EMBL/GenBank/DDBJ whole genome shotgun (WGS) entry which is preliminary data.</text>
</comment>
<dbReference type="OrthoDB" id="10275183at2759"/>
<evidence type="ECO:0000313" key="4">
    <source>
        <dbReference type="Proteomes" id="UP000429607"/>
    </source>
</evidence>
<dbReference type="Proteomes" id="UP000435112">
    <property type="component" value="Unassembled WGS sequence"/>
</dbReference>
<organism evidence="2 4">
    <name type="scientific">Phytophthora rubi</name>
    <dbReference type="NCBI Taxonomy" id="129364"/>
    <lineage>
        <taxon>Eukaryota</taxon>
        <taxon>Sar</taxon>
        <taxon>Stramenopiles</taxon>
        <taxon>Oomycota</taxon>
        <taxon>Peronosporomycetes</taxon>
        <taxon>Peronosporales</taxon>
        <taxon>Peronosporaceae</taxon>
        <taxon>Phytophthora</taxon>
    </lineage>
</organism>
<dbReference type="PROSITE" id="PS51257">
    <property type="entry name" value="PROKAR_LIPOPROTEIN"/>
    <property type="match status" value="1"/>
</dbReference>
<dbReference type="EMBL" id="QXFT01002471">
    <property type="protein sequence ID" value="KAE9297777.1"/>
    <property type="molecule type" value="Genomic_DNA"/>
</dbReference>
<evidence type="ECO:0000313" key="5">
    <source>
        <dbReference type="Proteomes" id="UP000434957"/>
    </source>
</evidence>
<dbReference type="Proteomes" id="UP000434957">
    <property type="component" value="Unassembled WGS sequence"/>
</dbReference>
<sequence>MSRAGFVTLLRPTSCLLSQGCSTVSAALVGCHSIAPASATQLSWGLAQLHVG</sequence>
<protein>
    <submittedName>
        <fullName evidence="2">Uncharacterized protein</fullName>
    </submittedName>
</protein>
<evidence type="ECO:0000313" key="6">
    <source>
        <dbReference type="Proteomes" id="UP000435112"/>
    </source>
</evidence>
<dbReference type="EMBL" id="QXFV01003378">
    <property type="protein sequence ID" value="KAE8977300.1"/>
    <property type="molecule type" value="Genomic_DNA"/>
</dbReference>